<dbReference type="GO" id="GO:0004222">
    <property type="term" value="F:metalloendopeptidase activity"/>
    <property type="evidence" value="ECO:0007669"/>
    <property type="project" value="InterPro"/>
</dbReference>
<gene>
    <name evidence="10" type="ORF">CO690_04980</name>
</gene>
<comment type="cofactor">
    <cofactor evidence="1">
        <name>Zn(2+)</name>
        <dbReference type="ChEBI" id="CHEBI:29105"/>
    </cofactor>
</comment>
<feature type="domain" description="Peptidase M13 C-terminal" evidence="8">
    <location>
        <begin position="447"/>
        <end position="657"/>
    </location>
</feature>
<evidence type="ECO:0000256" key="3">
    <source>
        <dbReference type="ARBA" id="ARBA00022670"/>
    </source>
</evidence>
<dbReference type="InterPro" id="IPR018497">
    <property type="entry name" value="Peptidase_M13_C"/>
</dbReference>
<dbReference type="InterPro" id="IPR042089">
    <property type="entry name" value="Peptidase_M13_dom_2"/>
</dbReference>
<evidence type="ECO:0000256" key="2">
    <source>
        <dbReference type="ARBA" id="ARBA00007357"/>
    </source>
</evidence>
<dbReference type="GO" id="GO:0005886">
    <property type="term" value="C:plasma membrane"/>
    <property type="evidence" value="ECO:0007669"/>
    <property type="project" value="TreeGrafter"/>
</dbReference>
<dbReference type="Pfam" id="PF01431">
    <property type="entry name" value="Peptidase_M13"/>
    <property type="match status" value="1"/>
</dbReference>
<protein>
    <submittedName>
        <fullName evidence="10">Peptidase M13</fullName>
    </submittedName>
</protein>
<dbReference type="PANTHER" id="PTHR11733:SF167">
    <property type="entry name" value="FI17812P1-RELATED"/>
    <property type="match status" value="1"/>
</dbReference>
<evidence type="ECO:0000256" key="5">
    <source>
        <dbReference type="ARBA" id="ARBA00022801"/>
    </source>
</evidence>
<evidence type="ECO:0000313" key="11">
    <source>
        <dbReference type="Proteomes" id="UP000218628"/>
    </source>
</evidence>
<dbReference type="PROSITE" id="PS51885">
    <property type="entry name" value="NEPRILYSIN"/>
    <property type="match status" value="1"/>
</dbReference>
<keyword evidence="7" id="KW-0482">Metalloprotease</keyword>
<name>A0A291DEZ6_9MICC</name>
<dbReference type="InterPro" id="IPR000718">
    <property type="entry name" value="Peptidase_M13"/>
</dbReference>
<dbReference type="Gene3D" id="1.10.1380.10">
    <property type="entry name" value="Neutral endopeptidase , domain2"/>
    <property type="match status" value="1"/>
</dbReference>
<keyword evidence="6" id="KW-0862">Zinc</keyword>
<keyword evidence="3" id="KW-0645">Protease</keyword>
<keyword evidence="4" id="KW-0479">Metal-binding</keyword>
<dbReference type="Proteomes" id="UP000218628">
    <property type="component" value="Chromosome"/>
</dbReference>
<reference evidence="11" key="1">
    <citation type="submission" date="2017-09" db="EMBL/GenBank/DDBJ databases">
        <title>FDA dAtabase for Regulatory Grade micrObial Sequences (FDA-ARGOS): Supporting development and validation of Infectious Disease Dx tests.</title>
        <authorList>
            <person name="Minogue T."/>
            <person name="Wolcott M."/>
            <person name="Wasieloski L."/>
            <person name="Aguilar W."/>
            <person name="Moore D."/>
            <person name="Tallon L."/>
            <person name="Sadzewicz L."/>
            <person name="Ott S."/>
            <person name="Zhao X."/>
            <person name="Nagaraj S."/>
            <person name="Vavikolanu K."/>
            <person name="Aluvathingal J."/>
            <person name="Nadendla S."/>
            <person name="Sichtig H."/>
        </authorList>
    </citation>
    <scope>NUCLEOTIDE SEQUENCE [LARGE SCALE GENOMIC DNA]</scope>
    <source>
        <strain evidence="11">FDAARGOS_369</strain>
    </source>
</reference>
<dbReference type="GO" id="GO:0016485">
    <property type="term" value="P:protein processing"/>
    <property type="evidence" value="ECO:0007669"/>
    <property type="project" value="TreeGrafter"/>
</dbReference>
<evidence type="ECO:0000256" key="7">
    <source>
        <dbReference type="ARBA" id="ARBA00023049"/>
    </source>
</evidence>
<accession>A0A291DEZ6</accession>
<keyword evidence="5" id="KW-0378">Hydrolase</keyword>
<dbReference type="Pfam" id="PF05649">
    <property type="entry name" value="Peptidase_M13_N"/>
    <property type="match status" value="1"/>
</dbReference>
<comment type="similarity">
    <text evidence="2">Belongs to the peptidase M13 family.</text>
</comment>
<evidence type="ECO:0000313" key="10">
    <source>
        <dbReference type="EMBL" id="ATF63065.1"/>
    </source>
</evidence>
<dbReference type="SUPFAM" id="SSF55486">
    <property type="entry name" value="Metalloproteases ('zincins'), catalytic domain"/>
    <property type="match status" value="1"/>
</dbReference>
<evidence type="ECO:0000259" key="8">
    <source>
        <dbReference type="Pfam" id="PF01431"/>
    </source>
</evidence>
<dbReference type="RefSeq" id="WP_049356126.1">
    <property type="nucleotide sequence ID" value="NZ_CP023510.1"/>
</dbReference>
<dbReference type="AlphaFoldDB" id="A0A291DEZ6"/>
<evidence type="ECO:0000256" key="6">
    <source>
        <dbReference type="ARBA" id="ARBA00022833"/>
    </source>
</evidence>
<dbReference type="InterPro" id="IPR024079">
    <property type="entry name" value="MetalloPept_cat_dom_sf"/>
</dbReference>
<evidence type="ECO:0000256" key="4">
    <source>
        <dbReference type="ARBA" id="ARBA00022723"/>
    </source>
</evidence>
<feature type="domain" description="Peptidase M13 N-terminal" evidence="9">
    <location>
        <begin position="18"/>
        <end position="395"/>
    </location>
</feature>
<dbReference type="PANTHER" id="PTHR11733">
    <property type="entry name" value="ZINC METALLOPROTEASE FAMILY M13 NEPRILYSIN-RELATED"/>
    <property type="match status" value="1"/>
</dbReference>
<dbReference type="Gene3D" id="3.40.390.10">
    <property type="entry name" value="Collagenase (Catalytic Domain)"/>
    <property type="match status" value="1"/>
</dbReference>
<dbReference type="InterPro" id="IPR008753">
    <property type="entry name" value="Peptidase_M13_N"/>
</dbReference>
<organism evidence="10 11">
    <name type="scientific">Rothia mucilaginosa</name>
    <dbReference type="NCBI Taxonomy" id="43675"/>
    <lineage>
        <taxon>Bacteria</taxon>
        <taxon>Bacillati</taxon>
        <taxon>Actinomycetota</taxon>
        <taxon>Actinomycetes</taxon>
        <taxon>Micrococcales</taxon>
        <taxon>Micrococcaceae</taxon>
        <taxon>Rothia</taxon>
    </lineage>
</organism>
<dbReference type="PRINTS" id="PR00786">
    <property type="entry name" value="NEPRILYSIN"/>
</dbReference>
<dbReference type="GO" id="GO:0046872">
    <property type="term" value="F:metal ion binding"/>
    <property type="evidence" value="ECO:0007669"/>
    <property type="project" value="UniProtKB-KW"/>
</dbReference>
<proteinExistence type="inferred from homology"/>
<sequence length="660" mass="74512">MTTNSGITKEWVDETVKPGDDFFRHVNGKWLATHEIPADRPKDGGLYTLRDNAEKHVRELVEKIAKEQPESRIGALYNSFMDVEKIEADGLEPLLKEIAPILNSATPSHLAVTLALLSRAGLPQLFAWYTSNDPKDPKNYTFFLYQSGLGLPDESYYREEKHEAACAAYVEHIARMFQLTGLAEGFGLTPEQAAQLVFTHESELARLHWNVVENRDAEATYNPYQATELDEKFPGFPFSQWLLALGADPETLGQVIVAQPSFFEGAAKLFTSIPLMSWKLWAVWTVLRSRAPFMYDELVQESFNFYGKTLSGTQQIRERWKRGVGAVEKALGEEIGQEYVAVHFPPSHKEKMLVLVGNLLEAYRESIESLDWMTEATRQKALEKLSKFVTKIGYPDKWRDFSALELAPGDLFENLRRTGAFDADWLIARKGQPVDKSEWLMTPQTVNAYYMPPANEIVFPAAILQPPYFNPDADDAANYGNIGMIIGHEIGHGFDDQGSRYDGDGKLESWWTEEDYAKFKERTSALVEQYNAYVPVGLDPKFHVNGELTLGENIGDLAGMSIALKAYRLALKKQGIESLADAPVIDGMTGIQRFFFSNARGWCTKSRPQHAEVMISVDPHSPDEFRVNGVVRNIDEFYEAFGVSEGDALYLAPEERVRIW</sequence>
<evidence type="ECO:0000259" key="9">
    <source>
        <dbReference type="Pfam" id="PF05649"/>
    </source>
</evidence>
<dbReference type="CDD" id="cd08662">
    <property type="entry name" value="M13"/>
    <property type="match status" value="1"/>
</dbReference>
<evidence type="ECO:0000256" key="1">
    <source>
        <dbReference type="ARBA" id="ARBA00001947"/>
    </source>
</evidence>
<dbReference type="EMBL" id="CP023510">
    <property type="protein sequence ID" value="ATF63065.1"/>
    <property type="molecule type" value="Genomic_DNA"/>
</dbReference>